<dbReference type="GO" id="GO:0003690">
    <property type="term" value="F:double-stranded DNA binding"/>
    <property type="evidence" value="ECO:0007669"/>
    <property type="project" value="TreeGrafter"/>
</dbReference>
<evidence type="ECO:0000256" key="13">
    <source>
        <dbReference type="ARBA" id="ARBA00023125"/>
    </source>
</evidence>
<gene>
    <name evidence="21" type="ORF">B0T16DRAFT_413834</name>
</gene>
<comment type="caution">
    <text evidence="21">The sequence shown here is derived from an EMBL/GenBank/DDBJ whole genome shotgun (WGS) entry which is preliminary data.</text>
</comment>
<dbReference type="InterPro" id="IPR024193">
    <property type="entry name" value="Ku80"/>
</dbReference>
<dbReference type="SUPFAM" id="SSF101420">
    <property type="entry name" value="C-terminal domain of Ku80"/>
    <property type="match status" value="1"/>
</dbReference>
<dbReference type="GO" id="GO:0000723">
    <property type="term" value="P:telomere maintenance"/>
    <property type="evidence" value="ECO:0007669"/>
    <property type="project" value="InterPro"/>
</dbReference>
<keyword evidence="11 19" id="KW-0067">ATP-binding</keyword>
<dbReference type="FunFam" id="3.40.50.410:FF:000073">
    <property type="entry name" value="ATP-dependent DNA helicase II subunit 2"/>
    <property type="match status" value="1"/>
</dbReference>
<reference evidence="21" key="1">
    <citation type="submission" date="2023-06" db="EMBL/GenBank/DDBJ databases">
        <title>Genome-scale phylogeny and comparative genomics of the fungal order Sordariales.</title>
        <authorList>
            <consortium name="Lawrence Berkeley National Laboratory"/>
            <person name="Hensen N."/>
            <person name="Bonometti L."/>
            <person name="Westerberg I."/>
            <person name="Brannstrom I.O."/>
            <person name="Guillou S."/>
            <person name="Cros-Aarteil S."/>
            <person name="Calhoun S."/>
            <person name="Haridas S."/>
            <person name="Kuo A."/>
            <person name="Mondo S."/>
            <person name="Pangilinan J."/>
            <person name="Riley R."/>
            <person name="Labutti K."/>
            <person name="Andreopoulos B."/>
            <person name="Lipzen A."/>
            <person name="Chen C."/>
            <person name="Yanf M."/>
            <person name="Daum C."/>
            <person name="Ng V."/>
            <person name="Clum A."/>
            <person name="Steindorff A."/>
            <person name="Ohm R."/>
            <person name="Martin F."/>
            <person name="Silar P."/>
            <person name="Natvig D."/>
            <person name="Lalanne C."/>
            <person name="Gautier V."/>
            <person name="Ament-Velasquez S.L."/>
            <person name="Kruys A."/>
            <person name="Hutchinson M.I."/>
            <person name="Powell A.J."/>
            <person name="Barry K."/>
            <person name="Miller A.N."/>
            <person name="Grigoriev I.V."/>
            <person name="Debuchy R."/>
            <person name="Gladieux P."/>
            <person name="Thoren M.H."/>
            <person name="Johannesson H."/>
        </authorList>
    </citation>
    <scope>NUCLEOTIDE SEQUENCE</scope>
    <source>
        <strain evidence="21">SMH2532-1</strain>
    </source>
</reference>
<dbReference type="GO" id="GO:0006310">
    <property type="term" value="P:DNA recombination"/>
    <property type="evidence" value="ECO:0007669"/>
    <property type="project" value="UniProtKB-KW"/>
</dbReference>
<evidence type="ECO:0000256" key="11">
    <source>
        <dbReference type="ARBA" id="ARBA00022840"/>
    </source>
</evidence>
<dbReference type="GO" id="GO:0016787">
    <property type="term" value="F:hydrolase activity"/>
    <property type="evidence" value="ECO:0007669"/>
    <property type="project" value="UniProtKB-KW"/>
</dbReference>
<dbReference type="InterPro" id="IPR005161">
    <property type="entry name" value="Ku_N"/>
</dbReference>
<dbReference type="PROSITE" id="PS50234">
    <property type="entry name" value="VWFA"/>
    <property type="match status" value="1"/>
</dbReference>
<keyword evidence="9 19" id="KW-0378">Hydrolase</keyword>
<keyword evidence="22" id="KW-1185">Reference proteome</keyword>
<dbReference type="PANTHER" id="PTHR12604">
    <property type="entry name" value="KU AUTOANTIGEN DNA HELICASE"/>
    <property type="match status" value="1"/>
</dbReference>
<dbReference type="FunFam" id="1.10.1600.10:FF:000002">
    <property type="entry name" value="X-ray repair cross-complementing protein 5"/>
    <property type="match status" value="1"/>
</dbReference>
<evidence type="ECO:0000256" key="10">
    <source>
        <dbReference type="ARBA" id="ARBA00022806"/>
    </source>
</evidence>
<dbReference type="GO" id="GO:0000781">
    <property type="term" value="C:chromosome, telomeric region"/>
    <property type="evidence" value="ECO:0007669"/>
    <property type="project" value="UniProtKB-SubCell"/>
</dbReference>
<keyword evidence="16 19" id="KW-0539">Nucleus</keyword>
<dbReference type="Pfam" id="PF03731">
    <property type="entry name" value="Ku_N"/>
    <property type="match status" value="1"/>
</dbReference>
<protein>
    <recommendedName>
        <fullName evidence="5 19">ATP-dependent DNA helicase II subunit 2</fullName>
        <ecNumber evidence="4 19">3.6.4.12</ecNumber>
    </recommendedName>
</protein>
<dbReference type="GO" id="GO:0043564">
    <property type="term" value="C:Ku70:Ku80 complex"/>
    <property type="evidence" value="ECO:0007669"/>
    <property type="project" value="InterPro"/>
</dbReference>
<dbReference type="EMBL" id="JAULSV010000004">
    <property type="protein sequence ID" value="KAK0646598.1"/>
    <property type="molecule type" value="Genomic_DNA"/>
</dbReference>
<evidence type="ECO:0000256" key="5">
    <source>
        <dbReference type="ARBA" id="ARBA00021792"/>
    </source>
</evidence>
<evidence type="ECO:0000313" key="22">
    <source>
        <dbReference type="Proteomes" id="UP001174936"/>
    </source>
</evidence>
<keyword evidence="14 19" id="KW-0233">DNA recombination</keyword>
<dbReference type="Proteomes" id="UP001174936">
    <property type="component" value="Unassembled WGS sequence"/>
</dbReference>
<comment type="subcellular location">
    <subcellularLocation>
        <location evidence="2">Chromosome</location>
        <location evidence="2">Telomere</location>
    </subcellularLocation>
    <subcellularLocation>
        <location evidence="1 19">Nucleus</location>
    </subcellularLocation>
</comment>
<comment type="function">
    <text evidence="17">Single-stranded DNA-dependent ATP-dependent helicase. Involved in non-homologous end joining (NHEJ) DNA double strand break repair. DNA-binding is sequence-independent but has a high affinity to nicks in double-stranded DNA and to the ends of duplex DNA. Binds to naturally occurring chromosomal ends, and therefore provides chromosomal end protection. Required also for telomere recombination to repair telomeric ends in the absence of telomerase. KU70, of the KU70/KU80 heterodimer, binds to the stem loop of TLC1, the RNA component of telomerase. Involved in telomere maintenance. Interacts with telomeric repeats and subtelomeric sequences thereby controlling telomere length and protecting against subtelomeric rearrangement. Maintains telomeric chromatin, which is involved in silencing the expression of genes located at the telomere. Required for mating-type switching.</text>
</comment>
<dbReference type="EC" id="3.6.4.12" evidence="4 19"/>
<dbReference type="PANTHER" id="PTHR12604:SF4">
    <property type="entry name" value="X-RAY REPAIR CROSS-COMPLEMENTING PROTEIN 5"/>
    <property type="match status" value="1"/>
</dbReference>
<dbReference type="InterPro" id="IPR036494">
    <property type="entry name" value="Ku_C_sf"/>
</dbReference>
<dbReference type="PIRSF" id="PIRSF016570">
    <property type="entry name" value="Ku80"/>
    <property type="match status" value="1"/>
</dbReference>
<evidence type="ECO:0000256" key="3">
    <source>
        <dbReference type="ARBA" id="ARBA00007726"/>
    </source>
</evidence>
<evidence type="ECO:0000256" key="17">
    <source>
        <dbReference type="ARBA" id="ARBA00024890"/>
    </source>
</evidence>
<keyword evidence="7 19" id="KW-0547">Nucleotide-binding</keyword>
<keyword evidence="15 19" id="KW-0234">DNA repair</keyword>
<name>A0AA40CR92_9PEZI</name>
<evidence type="ECO:0000256" key="2">
    <source>
        <dbReference type="ARBA" id="ARBA00004574"/>
    </source>
</evidence>
<evidence type="ECO:0000256" key="6">
    <source>
        <dbReference type="ARBA" id="ARBA00022454"/>
    </source>
</evidence>
<feature type="domain" description="VWFA" evidence="20">
    <location>
        <begin position="6"/>
        <end position="169"/>
    </location>
</feature>
<dbReference type="Gene3D" id="3.40.50.410">
    <property type="entry name" value="von Willebrand factor, type A domain"/>
    <property type="match status" value="1"/>
</dbReference>
<dbReference type="AlphaFoldDB" id="A0AA40CR92"/>
<keyword evidence="8 19" id="KW-0227">DNA damage</keyword>
<evidence type="ECO:0000256" key="4">
    <source>
        <dbReference type="ARBA" id="ARBA00012551"/>
    </source>
</evidence>
<dbReference type="CDD" id="cd00873">
    <property type="entry name" value="KU80"/>
    <property type="match status" value="1"/>
</dbReference>
<dbReference type="SUPFAM" id="SSF100939">
    <property type="entry name" value="SPOC domain-like"/>
    <property type="match status" value="1"/>
</dbReference>
<dbReference type="InterPro" id="IPR002035">
    <property type="entry name" value="VWF_A"/>
</dbReference>
<sequence length="722" mass="80162">MADKEAVVYIIDVGESMADCHNGRVESDLDFSMRYVWDKISTTVAANRKTWTVGVVGLGTDETDNPPHHEGLQGYHHISILQEISAISMSSLRDLRGKIQPSSTSGGDAISAIVVASNMIEVYTKKLKYNRKIFLVTNGDIPVDDTEESIEDVANRLNELGIELVVIGVDFDDPDYGFKEEDKHAIKAHNEATFQNLVGKCNNAVYGTMAQAVEELSIPRLKSVRPFKAYDGLLTLGDPEKYENALTIYVERYFKTKRAPPPSGSIVVNRSEFAGPSQLTQDEDVEMGGTGLSGVQQVRNYKVNDPDAPGGKRDVEFSDLEKGYQYGRTVVPFSESDFSVIKLETKKQFSIVGFVPFSSYDPFLNMGETGIVVAQRQNDESELALSALIRALHELESYAVARYVQKDGNQPQLFLLKPNPGIDDSFECLYDVPLPFAEDVRTYQFPPLDKVLTVTGHVLREHRLLPTDDLNRAMSDYVDAMDLSKFGADDEGNPAEYAPIDESYNPVIHRMNQAIRTRAVHPDEPIGPPAEILLRFSKPPPKLLDKAKSEIQSLIELADIKKVPAKAKGKRYKKDTVKPLSGLDIDALLGNNPRKTISKDNAIPEFKQALATASDDATVESAVKQMGEIVKKLIQESFADLQYPRAAENLRVMREELINIEMPALYNKFLTSLKSNILSGALDGDRREMWFKHIIGGKLSLITSDESEVSGVTSDVVNEFAR</sequence>
<evidence type="ECO:0000256" key="7">
    <source>
        <dbReference type="ARBA" id="ARBA00022741"/>
    </source>
</evidence>
<dbReference type="InterPro" id="IPR016194">
    <property type="entry name" value="SPOC-like_C_dom_sf"/>
</dbReference>
<dbReference type="SMART" id="SM00559">
    <property type="entry name" value="Ku78"/>
    <property type="match status" value="1"/>
</dbReference>
<dbReference type="InterPro" id="IPR014893">
    <property type="entry name" value="Ku_PK_bind"/>
</dbReference>
<dbReference type="Pfam" id="PF08785">
    <property type="entry name" value="Ku_PK_bind"/>
    <property type="match status" value="1"/>
</dbReference>
<keyword evidence="12" id="KW-0779">Telomere</keyword>
<proteinExistence type="inferred from homology"/>
<dbReference type="SUPFAM" id="SSF53300">
    <property type="entry name" value="vWA-like"/>
    <property type="match status" value="1"/>
</dbReference>
<comment type="similarity">
    <text evidence="3 19">Belongs to the ku80 family.</text>
</comment>
<comment type="catalytic activity">
    <reaction evidence="18 19">
        <text>ATP + H2O = ADP + phosphate + H(+)</text>
        <dbReference type="Rhea" id="RHEA:13065"/>
        <dbReference type="ChEBI" id="CHEBI:15377"/>
        <dbReference type="ChEBI" id="CHEBI:15378"/>
        <dbReference type="ChEBI" id="CHEBI:30616"/>
        <dbReference type="ChEBI" id="CHEBI:43474"/>
        <dbReference type="ChEBI" id="CHEBI:456216"/>
        <dbReference type="EC" id="3.6.4.12"/>
    </reaction>
</comment>
<dbReference type="GO" id="GO:0006303">
    <property type="term" value="P:double-strand break repair via nonhomologous end joining"/>
    <property type="evidence" value="ECO:0007669"/>
    <property type="project" value="InterPro"/>
</dbReference>
<evidence type="ECO:0000256" key="14">
    <source>
        <dbReference type="ARBA" id="ARBA00023172"/>
    </source>
</evidence>
<evidence type="ECO:0000256" key="16">
    <source>
        <dbReference type="ARBA" id="ARBA00023242"/>
    </source>
</evidence>
<dbReference type="InterPro" id="IPR036465">
    <property type="entry name" value="vWFA_dom_sf"/>
</dbReference>
<dbReference type="GO" id="GO:0003684">
    <property type="term" value="F:damaged DNA binding"/>
    <property type="evidence" value="ECO:0007669"/>
    <property type="project" value="InterPro"/>
</dbReference>
<dbReference type="Gene3D" id="2.40.290.10">
    <property type="match status" value="1"/>
</dbReference>
<keyword evidence="13 19" id="KW-0238">DNA-binding</keyword>
<evidence type="ECO:0000256" key="8">
    <source>
        <dbReference type="ARBA" id="ARBA00022763"/>
    </source>
</evidence>
<evidence type="ECO:0000313" key="21">
    <source>
        <dbReference type="EMBL" id="KAK0646598.1"/>
    </source>
</evidence>
<keyword evidence="6" id="KW-0158">Chromosome</keyword>
<keyword evidence="10 19" id="KW-0347">Helicase</keyword>
<dbReference type="Gene3D" id="1.25.40.240">
    <property type="entry name" value="Ku, C-terminal domain"/>
    <property type="match status" value="1"/>
</dbReference>
<dbReference type="GO" id="GO:0042162">
    <property type="term" value="F:telomeric DNA binding"/>
    <property type="evidence" value="ECO:0007669"/>
    <property type="project" value="InterPro"/>
</dbReference>
<dbReference type="Gene3D" id="1.10.1600.10">
    <property type="match status" value="1"/>
</dbReference>
<evidence type="ECO:0000256" key="19">
    <source>
        <dbReference type="PIRNR" id="PIRNR016570"/>
    </source>
</evidence>
<evidence type="ECO:0000256" key="18">
    <source>
        <dbReference type="ARBA" id="ARBA00047995"/>
    </source>
</evidence>
<dbReference type="Pfam" id="PF02735">
    <property type="entry name" value="Ku"/>
    <property type="match status" value="1"/>
</dbReference>
<evidence type="ECO:0000256" key="12">
    <source>
        <dbReference type="ARBA" id="ARBA00022895"/>
    </source>
</evidence>
<dbReference type="GO" id="GO:0003678">
    <property type="term" value="F:DNA helicase activity"/>
    <property type="evidence" value="ECO:0007669"/>
    <property type="project" value="UniProtKB-EC"/>
</dbReference>
<evidence type="ECO:0000256" key="15">
    <source>
        <dbReference type="ARBA" id="ARBA00023204"/>
    </source>
</evidence>
<evidence type="ECO:0000256" key="9">
    <source>
        <dbReference type="ARBA" id="ARBA00022801"/>
    </source>
</evidence>
<organism evidence="21 22">
    <name type="scientific">Cercophora newfieldiana</name>
    <dbReference type="NCBI Taxonomy" id="92897"/>
    <lineage>
        <taxon>Eukaryota</taxon>
        <taxon>Fungi</taxon>
        <taxon>Dikarya</taxon>
        <taxon>Ascomycota</taxon>
        <taxon>Pezizomycotina</taxon>
        <taxon>Sordariomycetes</taxon>
        <taxon>Sordariomycetidae</taxon>
        <taxon>Sordariales</taxon>
        <taxon>Lasiosphaeriaceae</taxon>
        <taxon>Cercophora</taxon>
    </lineage>
</organism>
<accession>A0AA40CR92</accession>
<dbReference type="InterPro" id="IPR006164">
    <property type="entry name" value="DNA_bd_Ku70/Ku80"/>
</dbReference>
<evidence type="ECO:0000256" key="1">
    <source>
        <dbReference type="ARBA" id="ARBA00004123"/>
    </source>
</evidence>
<dbReference type="GO" id="GO:0005524">
    <property type="term" value="F:ATP binding"/>
    <property type="evidence" value="ECO:0007669"/>
    <property type="project" value="UniProtKB-UniRule"/>
</dbReference>
<evidence type="ECO:0000259" key="20">
    <source>
        <dbReference type="PROSITE" id="PS50234"/>
    </source>
</evidence>